<comment type="caution">
    <text evidence="2">The sequence shown here is derived from an EMBL/GenBank/DDBJ whole genome shotgun (WGS) entry which is preliminary data.</text>
</comment>
<dbReference type="Proteomes" id="UP000299084">
    <property type="component" value="Unassembled WGS sequence"/>
</dbReference>
<gene>
    <name evidence="2" type="ORF">Cadr_000028761</name>
</gene>
<feature type="signal peptide" evidence="1">
    <location>
        <begin position="1"/>
        <end position="18"/>
    </location>
</feature>
<dbReference type="AlphaFoldDB" id="A0A5N4C7C6"/>
<protein>
    <submittedName>
        <fullName evidence="2">Prostate and testis expressed protein 3</fullName>
    </submittedName>
</protein>
<dbReference type="STRING" id="9838.ENSCDRP00005025557"/>
<name>A0A5N4C7C6_CAMDR</name>
<sequence length="126" mass="14154">MDKHLLLLLSVFCCTVAAAPLKCVTCHLRTEMDRCRRGFGICVAKKYETCLLLKILQGKLEDQGRRCEIPRKFLGEYFNSFLPQTKASARKEAKCRVSLGISRRGLGKMRQEEEASVRRAGGCQGA</sequence>
<keyword evidence="1" id="KW-0732">Signal</keyword>
<dbReference type="EMBL" id="JWIN03000033">
    <property type="protein sequence ID" value="KAB1254839.1"/>
    <property type="molecule type" value="Genomic_DNA"/>
</dbReference>
<accession>A0A5N4C7C6</accession>
<feature type="chain" id="PRO_5024280210" evidence="1">
    <location>
        <begin position="19"/>
        <end position="126"/>
    </location>
</feature>
<reference evidence="2 3" key="1">
    <citation type="journal article" date="2019" name="Mol. Ecol. Resour.">
        <title>Improving Illumina assemblies with Hi-C and long reads: an example with the North African dromedary.</title>
        <authorList>
            <person name="Elbers J.P."/>
            <person name="Rogers M.F."/>
            <person name="Perelman P.L."/>
            <person name="Proskuryakova A.A."/>
            <person name="Serdyukova N.A."/>
            <person name="Johnson W.E."/>
            <person name="Horin P."/>
            <person name="Corander J."/>
            <person name="Murphy D."/>
            <person name="Burger P.A."/>
        </authorList>
    </citation>
    <scope>NUCLEOTIDE SEQUENCE [LARGE SCALE GENOMIC DNA]</scope>
    <source>
        <strain evidence="2">Drom800</strain>
        <tissue evidence="2">Blood</tissue>
    </source>
</reference>
<evidence type="ECO:0000256" key="1">
    <source>
        <dbReference type="SAM" id="SignalP"/>
    </source>
</evidence>
<keyword evidence="3" id="KW-1185">Reference proteome</keyword>
<evidence type="ECO:0000313" key="3">
    <source>
        <dbReference type="Proteomes" id="UP000299084"/>
    </source>
</evidence>
<organism evidence="2 3">
    <name type="scientific">Camelus dromedarius</name>
    <name type="common">Dromedary</name>
    <name type="synonym">Arabian camel</name>
    <dbReference type="NCBI Taxonomy" id="9838"/>
    <lineage>
        <taxon>Eukaryota</taxon>
        <taxon>Metazoa</taxon>
        <taxon>Chordata</taxon>
        <taxon>Craniata</taxon>
        <taxon>Vertebrata</taxon>
        <taxon>Euteleostomi</taxon>
        <taxon>Mammalia</taxon>
        <taxon>Eutheria</taxon>
        <taxon>Laurasiatheria</taxon>
        <taxon>Artiodactyla</taxon>
        <taxon>Tylopoda</taxon>
        <taxon>Camelidae</taxon>
        <taxon>Camelus</taxon>
    </lineage>
</organism>
<evidence type="ECO:0000313" key="2">
    <source>
        <dbReference type="EMBL" id="KAB1254839.1"/>
    </source>
</evidence>
<proteinExistence type="predicted"/>